<dbReference type="EMBL" id="LSOG01000050">
    <property type="protein sequence ID" value="OEH47352.1"/>
    <property type="molecule type" value="Genomic_DNA"/>
</dbReference>
<dbReference type="SUPFAM" id="SSF51735">
    <property type="entry name" value="NAD(P)-binding Rossmann-fold domains"/>
    <property type="match status" value="1"/>
</dbReference>
<organism evidence="2 3">
    <name type="scientific">Legionella parisiensis</name>
    <dbReference type="NCBI Taxonomy" id="45071"/>
    <lineage>
        <taxon>Bacteria</taxon>
        <taxon>Pseudomonadati</taxon>
        <taxon>Pseudomonadota</taxon>
        <taxon>Gammaproteobacteria</taxon>
        <taxon>Legionellales</taxon>
        <taxon>Legionellaceae</taxon>
        <taxon>Legionella</taxon>
    </lineage>
</organism>
<name>A0A1E5JS57_9GAMM</name>
<dbReference type="Gene3D" id="3.40.50.720">
    <property type="entry name" value="NAD(P)-binding Rossmann-like Domain"/>
    <property type="match status" value="1"/>
</dbReference>
<comment type="caution">
    <text evidence="2">The sequence shown here is derived from an EMBL/GenBank/DDBJ whole genome shotgun (WGS) entry which is preliminary data.</text>
</comment>
<reference evidence="2 3" key="1">
    <citation type="submission" date="2016-02" db="EMBL/GenBank/DDBJ databases">
        <title>Secondary metabolites in Legionella.</title>
        <authorList>
            <person name="Tobias N.J."/>
            <person name="Bode H.B."/>
        </authorList>
    </citation>
    <scope>NUCLEOTIDE SEQUENCE [LARGE SCALE GENOMIC DNA]</scope>
    <source>
        <strain evidence="2 3">DSM 19216</strain>
    </source>
</reference>
<dbReference type="InterPro" id="IPR036291">
    <property type="entry name" value="NAD(P)-bd_dom_sf"/>
</dbReference>
<evidence type="ECO:0000259" key="1">
    <source>
        <dbReference type="Pfam" id="PF01210"/>
    </source>
</evidence>
<protein>
    <submittedName>
        <fullName evidence="2">Glycerol-3-phosphate dehydrogenase [NAD(P)+]</fullName>
    </submittedName>
</protein>
<sequence>MNKKNIAILGAGSWGTAVAIHLAQAGHRVLLWGHDPQHVALMKEKKQTHAIYLVSIFLKPWNPQLILSSV</sequence>
<evidence type="ECO:0000313" key="2">
    <source>
        <dbReference type="EMBL" id="OEH47352.1"/>
    </source>
</evidence>
<dbReference type="GO" id="GO:0051287">
    <property type="term" value="F:NAD binding"/>
    <property type="evidence" value="ECO:0007669"/>
    <property type="project" value="InterPro"/>
</dbReference>
<dbReference type="GO" id="GO:0046168">
    <property type="term" value="P:glycerol-3-phosphate catabolic process"/>
    <property type="evidence" value="ECO:0007669"/>
    <property type="project" value="InterPro"/>
</dbReference>
<dbReference type="InterPro" id="IPR011128">
    <property type="entry name" value="G3P_DH_NAD-dep_N"/>
</dbReference>
<proteinExistence type="predicted"/>
<dbReference type="AlphaFoldDB" id="A0A1E5JS57"/>
<gene>
    <name evidence="2" type="primary">gpsA_1</name>
    <name evidence="2" type="ORF">lpari_01668</name>
</gene>
<feature type="domain" description="Glycerol-3-phosphate dehydrogenase NAD-dependent N-terminal" evidence="1">
    <location>
        <begin position="5"/>
        <end position="50"/>
    </location>
</feature>
<dbReference type="PATRIC" id="fig|45071.7.peg.1798"/>
<accession>A0A1E5JS57</accession>
<dbReference type="GO" id="GO:0016616">
    <property type="term" value="F:oxidoreductase activity, acting on the CH-OH group of donors, NAD or NADP as acceptor"/>
    <property type="evidence" value="ECO:0007669"/>
    <property type="project" value="InterPro"/>
</dbReference>
<keyword evidence="3" id="KW-1185">Reference proteome</keyword>
<evidence type="ECO:0000313" key="3">
    <source>
        <dbReference type="Proteomes" id="UP000095229"/>
    </source>
</evidence>
<dbReference type="Proteomes" id="UP000095229">
    <property type="component" value="Unassembled WGS sequence"/>
</dbReference>
<dbReference type="Pfam" id="PF01210">
    <property type="entry name" value="NAD_Gly3P_dh_N"/>
    <property type="match status" value="1"/>
</dbReference>